<evidence type="ECO:0000313" key="1">
    <source>
        <dbReference type="EMBL" id="GFE13609.1"/>
    </source>
</evidence>
<comment type="caution">
    <text evidence="1">The sequence shown here is derived from an EMBL/GenBank/DDBJ whole genome shotgun (WGS) entry which is preliminary data.</text>
</comment>
<keyword evidence="2" id="KW-1185">Reference proteome</keyword>
<dbReference type="Proteomes" id="UP000430079">
    <property type="component" value="Unassembled WGS sequence"/>
</dbReference>
<accession>A0A640SQA7</accession>
<dbReference type="AlphaFoldDB" id="A0A640SQA7"/>
<sequence>MILERFIEAVERNDVQLGAHRNAYGLLRAIPTDAFHEGAIREDSTLGVMPPKFIPDRAVGPTNG</sequence>
<dbReference type="EMBL" id="BLIO01000001">
    <property type="protein sequence ID" value="GFE13609.1"/>
    <property type="molecule type" value="Genomic_DNA"/>
</dbReference>
<evidence type="ECO:0000313" key="2">
    <source>
        <dbReference type="Proteomes" id="UP000430079"/>
    </source>
</evidence>
<protein>
    <submittedName>
        <fullName evidence="1">Uncharacterized protein</fullName>
    </submittedName>
</protein>
<proteinExistence type="predicted"/>
<reference evidence="1 2" key="1">
    <citation type="submission" date="2019-12" db="EMBL/GenBank/DDBJ databases">
        <title>Whole genome shotgun sequence of Streptomyces hygroscopicus subsp. glebosus NBRC 13786.</title>
        <authorList>
            <person name="Ichikawa N."/>
            <person name="Kimura A."/>
            <person name="Kitahashi Y."/>
            <person name="Komaki H."/>
            <person name="Tamura T."/>
        </authorList>
    </citation>
    <scope>NUCLEOTIDE SEQUENCE [LARGE SCALE GENOMIC DNA]</scope>
    <source>
        <strain evidence="1 2">NBRC 13786</strain>
    </source>
</reference>
<organism evidence="1 2">
    <name type="scientific">Streptomyces glebosus</name>
    <dbReference type="NCBI Taxonomy" id="249580"/>
    <lineage>
        <taxon>Bacteria</taxon>
        <taxon>Bacillati</taxon>
        <taxon>Actinomycetota</taxon>
        <taxon>Actinomycetes</taxon>
        <taxon>Kitasatosporales</taxon>
        <taxon>Streptomycetaceae</taxon>
        <taxon>Streptomyces</taxon>
    </lineage>
</organism>
<gene>
    <name evidence="1" type="ORF">Sgleb_16560</name>
</gene>
<name>A0A640SQA7_9ACTN</name>